<dbReference type="EMBL" id="JAFNEN010000002">
    <property type="protein sequence ID" value="KAG8201930.1"/>
    <property type="molecule type" value="Genomic_DNA"/>
</dbReference>
<proteinExistence type="predicted"/>
<keyword evidence="2" id="KW-1185">Reference proteome</keyword>
<protein>
    <submittedName>
        <fullName evidence="1">Uncharacterized protein</fullName>
    </submittedName>
</protein>
<gene>
    <name evidence="1" type="ORF">JTE90_027406</name>
</gene>
<reference evidence="1 2" key="1">
    <citation type="journal article" date="2022" name="Nat. Ecol. Evol.">
        <title>A masculinizing supergene underlies an exaggerated male reproductive morph in a spider.</title>
        <authorList>
            <person name="Hendrickx F."/>
            <person name="De Corte Z."/>
            <person name="Sonet G."/>
            <person name="Van Belleghem S.M."/>
            <person name="Kostlbacher S."/>
            <person name="Vangestel C."/>
        </authorList>
    </citation>
    <scope>NUCLEOTIDE SEQUENCE [LARGE SCALE GENOMIC DNA]</scope>
    <source>
        <strain evidence="1">W744_W776</strain>
    </source>
</reference>
<evidence type="ECO:0000313" key="2">
    <source>
        <dbReference type="Proteomes" id="UP000827092"/>
    </source>
</evidence>
<comment type="caution">
    <text evidence="1">The sequence shown here is derived from an EMBL/GenBank/DDBJ whole genome shotgun (WGS) entry which is preliminary data.</text>
</comment>
<organism evidence="1 2">
    <name type="scientific">Oedothorax gibbosus</name>
    <dbReference type="NCBI Taxonomy" id="931172"/>
    <lineage>
        <taxon>Eukaryota</taxon>
        <taxon>Metazoa</taxon>
        <taxon>Ecdysozoa</taxon>
        <taxon>Arthropoda</taxon>
        <taxon>Chelicerata</taxon>
        <taxon>Arachnida</taxon>
        <taxon>Araneae</taxon>
        <taxon>Araneomorphae</taxon>
        <taxon>Entelegynae</taxon>
        <taxon>Araneoidea</taxon>
        <taxon>Linyphiidae</taxon>
        <taxon>Erigoninae</taxon>
        <taxon>Oedothorax</taxon>
    </lineage>
</organism>
<accession>A0AAV6VZ78</accession>
<evidence type="ECO:0000313" key="1">
    <source>
        <dbReference type="EMBL" id="KAG8201930.1"/>
    </source>
</evidence>
<name>A0AAV6VZ78_9ARAC</name>
<dbReference type="AlphaFoldDB" id="A0AAV6VZ78"/>
<sequence length="119" mass="13478">MEKNINFLLFCLCSTQKKIQQSESTNIKQLRLIRTTGHLFADDFFGNRLLGREVLATLPLALEITRRLSRCLPLSLSKPFLTMAGDGIVSFHLLATDGSVHSQIHKFERIVSNPLLILR</sequence>
<dbReference type="Proteomes" id="UP000827092">
    <property type="component" value="Unassembled WGS sequence"/>
</dbReference>